<organism evidence="2 3">
    <name type="scientific">candidate division WOR-3 bacterium 4484_100</name>
    <dbReference type="NCBI Taxonomy" id="1936077"/>
    <lineage>
        <taxon>Bacteria</taxon>
        <taxon>Bacteria division WOR-3</taxon>
    </lineage>
</organism>
<reference evidence="3" key="1">
    <citation type="submission" date="2017-01" db="EMBL/GenBank/DDBJ databases">
        <title>Novel pathways for hydrocarbon cycling and metabolic interdependencies in hydrothermal sediment communities.</title>
        <authorList>
            <person name="Dombrowski N."/>
            <person name="Seitz K."/>
            <person name="Teske A."/>
            <person name="Baker B."/>
        </authorList>
    </citation>
    <scope>NUCLEOTIDE SEQUENCE [LARGE SCALE GENOMIC DNA]</scope>
</reference>
<comment type="caution">
    <text evidence="2">The sequence shown here is derived from an EMBL/GenBank/DDBJ whole genome shotgun (WGS) entry which is preliminary data.</text>
</comment>
<sequence>MILVISFVIIGQLDHFRFGDIASPQTAGEAFALTIYAEDAQNNIYPYTGPAQIFATPGPQYGSTTINFNDGFWHGQFTATLADTYTISCQDYSTPPHTGQSDAVVFVPNSASKLLCILPGQTYYPGVDTGKIGVPTPQLAGEYFDVSVYLTDNWSNLIYGADDSFTVQASDPFISEQGYFLVNGSGSFQYAFRTAKEQELYLDDVSNGSIKSDTSSKITIYPAAFSKLLLLFPGEEHLPGDTTKAVLNTPGKSGTAEDQYEDDTFSVLVYATDSMWNKTMTSGPEVSLYSDFPFSKPAPESLALGEVQFSVSFTNSGDNQNLWAVSDTFQSYRNYINILPRLDTTIAAESLIVYPNPMGIESPTMNIMYNLNSSCNVIFAIYDPFGNLVRRSEISAGSPGAMVGNNLLRWDGRNEKGKRVASGVYYLVIKGYTHTTTIFEKRLKIGVAW</sequence>
<dbReference type="Pfam" id="PF13860">
    <property type="entry name" value="FlgD_ig"/>
    <property type="match status" value="1"/>
</dbReference>
<accession>A0A1V4QFS1</accession>
<dbReference type="InterPro" id="IPR025965">
    <property type="entry name" value="FlgD/Vpr_Ig-like"/>
</dbReference>
<evidence type="ECO:0000313" key="3">
    <source>
        <dbReference type="Proteomes" id="UP000191663"/>
    </source>
</evidence>
<evidence type="ECO:0000259" key="1">
    <source>
        <dbReference type="Pfam" id="PF13860"/>
    </source>
</evidence>
<dbReference type="Proteomes" id="UP000191663">
    <property type="component" value="Unassembled WGS sequence"/>
</dbReference>
<gene>
    <name evidence="2" type="ORF">BXT86_02450</name>
</gene>
<protein>
    <recommendedName>
        <fullName evidence="1">FlgD/Vpr Ig-like domain-containing protein</fullName>
    </recommendedName>
</protein>
<evidence type="ECO:0000313" key="2">
    <source>
        <dbReference type="EMBL" id="OPX18198.1"/>
    </source>
</evidence>
<dbReference type="EMBL" id="MUKB01000031">
    <property type="protein sequence ID" value="OPX18198.1"/>
    <property type="molecule type" value="Genomic_DNA"/>
</dbReference>
<feature type="domain" description="FlgD/Vpr Ig-like" evidence="1">
    <location>
        <begin position="366"/>
        <end position="431"/>
    </location>
</feature>
<proteinExistence type="predicted"/>
<dbReference type="AlphaFoldDB" id="A0A1V4QFS1"/>
<name>A0A1V4QFS1_UNCW3</name>
<dbReference type="Gene3D" id="2.60.40.4070">
    <property type="match status" value="1"/>
</dbReference>